<gene>
    <name evidence="2" type="ORF">INF35_01845</name>
</gene>
<keyword evidence="1" id="KW-0472">Membrane</keyword>
<dbReference type="Pfam" id="PF06686">
    <property type="entry name" value="SpoIIIAC"/>
    <property type="match status" value="2"/>
</dbReference>
<evidence type="ECO:0008006" key="4">
    <source>
        <dbReference type="Google" id="ProtNLM"/>
    </source>
</evidence>
<name>A0ABR9R0A0_9FIRM</name>
<organism evidence="2 3">
    <name type="scientific">Gemmiger gallinarum</name>
    <dbReference type="NCBI Taxonomy" id="2779354"/>
    <lineage>
        <taxon>Bacteria</taxon>
        <taxon>Bacillati</taxon>
        <taxon>Bacillota</taxon>
        <taxon>Clostridia</taxon>
        <taxon>Eubacteriales</taxon>
        <taxon>Gemmiger</taxon>
    </lineage>
</organism>
<keyword evidence="1" id="KW-0812">Transmembrane</keyword>
<protein>
    <recommendedName>
        <fullName evidence="4">Stage III sporulation protein AD</fullName>
    </recommendedName>
</protein>
<evidence type="ECO:0000256" key="1">
    <source>
        <dbReference type="SAM" id="Phobius"/>
    </source>
</evidence>
<evidence type="ECO:0000313" key="2">
    <source>
        <dbReference type="EMBL" id="MBE5036538.1"/>
    </source>
</evidence>
<dbReference type="EMBL" id="JADCKC010000001">
    <property type="protein sequence ID" value="MBE5036538.1"/>
    <property type="molecule type" value="Genomic_DNA"/>
</dbReference>
<evidence type="ECO:0000313" key="3">
    <source>
        <dbReference type="Proteomes" id="UP000768567"/>
    </source>
</evidence>
<proteinExistence type="predicted"/>
<dbReference type="RefSeq" id="WP_193499844.1">
    <property type="nucleotide sequence ID" value="NZ_JADCKC010000001.1"/>
</dbReference>
<keyword evidence="3" id="KW-1185">Reference proteome</keyword>
<keyword evidence="1" id="KW-1133">Transmembrane helix</keyword>
<feature type="transmembrane region" description="Helical" evidence="1">
    <location>
        <begin position="27"/>
        <end position="48"/>
    </location>
</feature>
<reference evidence="2 3" key="1">
    <citation type="submission" date="2020-10" db="EMBL/GenBank/DDBJ databases">
        <title>ChiBAC.</title>
        <authorList>
            <person name="Zenner C."/>
            <person name="Hitch T.C.A."/>
            <person name="Clavel T."/>
        </authorList>
    </citation>
    <scope>NUCLEOTIDE SEQUENCE [LARGE SCALE GENOMIC DNA]</scope>
    <source>
        <strain evidence="2 3">DSM 109015</strain>
    </source>
</reference>
<dbReference type="Proteomes" id="UP000768567">
    <property type="component" value="Unassembled WGS sequence"/>
</dbReference>
<comment type="caution">
    <text evidence="2">The sequence shown here is derived from an EMBL/GenBank/DDBJ whole genome shotgun (WGS) entry which is preliminary data.</text>
</comment>
<dbReference type="PROSITE" id="PS51257">
    <property type="entry name" value="PROKAR_LIPOPROTEIN"/>
    <property type="match status" value="1"/>
</dbReference>
<sequence length="126" mass="13080">MLILKAAALAVVTCVITLILKKEQPAYAFLASACGAVCLLVVAADRLAPFLDWIHTLSDYGITGSASCLLQVLGIALIGQFASDLCREAGLPAAASAVDLCGRLLALLQAVPMLESLLDSFSGFLQ</sequence>
<dbReference type="InterPro" id="IPR025664">
    <property type="entry name" value="Spore_III_AC/AD"/>
</dbReference>
<accession>A0ABR9R0A0</accession>